<keyword evidence="1" id="KW-0812">Transmembrane</keyword>
<sequence>MSLYNIPPSLDKSFSAPQLQVESQAPINSTSYNEMVSCIYPVSGQYRLLPRLLCYTSLFFAVVARRQLWLVTGALCSAMILGSTAVIHVFVILFASGTDPAVFDSDMVPLSLLLLVGAMFPGPVVDFSKTVRKSGARPIIFMWGLWMMVGTITCMSGLTCISDTRARKLFAWLWMSLIPPRFYNLQYNYTTQVSISIAHTPALARKHPPSEGLVKSKRFLLPRFTVDISQRCGV</sequence>
<comment type="caution">
    <text evidence="2">The sequence shown here is derived from an EMBL/GenBank/DDBJ whole genome shotgun (WGS) entry which is preliminary data.</text>
</comment>
<dbReference type="Proteomes" id="UP000701801">
    <property type="component" value="Unassembled WGS sequence"/>
</dbReference>
<evidence type="ECO:0000313" key="3">
    <source>
        <dbReference type="Proteomes" id="UP000701801"/>
    </source>
</evidence>
<evidence type="ECO:0000256" key="1">
    <source>
        <dbReference type="SAM" id="Phobius"/>
    </source>
</evidence>
<dbReference type="AlphaFoldDB" id="A0A9N9LWH0"/>
<protein>
    <submittedName>
        <fullName evidence="2">Uncharacterized protein</fullName>
    </submittedName>
</protein>
<gene>
    <name evidence="2" type="ORF">HYALB_00011585</name>
</gene>
<name>A0A9N9LWH0_9HELO</name>
<reference evidence="2" key="1">
    <citation type="submission" date="2021-07" db="EMBL/GenBank/DDBJ databases">
        <authorList>
            <person name="Durling M."/>
        </authorList>
    </citation>
    <scope>NUCLEOTIDE SEQUENCE</scope>
</reference>
<proteinExistence type="predicted"/>
<keyword evidence="1" id="KW-0472">Membrane</keyword>
<organism evidence="2 3">
    <name type="scientific">Hymenoscyphus albidus</name>
    <dbReference type="NCBI Taxonomy" id="595503"/>
    <lineage>
        <taxon>Eukaryota</taxon>
        <taxon>Fungi</taxon>
        <taxon>Dikarya</taxon>
        <taxon>Ascomycota</taxon>
        <taxon>Pezizomycotina</taxon>
        <taxon>Leotiomycetes</taxon>
        <taxon>Helotiales</taxon>
        <taxon>Helotiaceae</taxon>
        <taxon>Hymenoscyphus</taxon>
    </lineage>
</organism>
<dbReference type="EMBL" id="CAJVRM010000336">
    <property type="protein sequence ID" value="CAG8979777.1"/>
    <property type="molecule type" value="Genomic_DNA"/>
</dbReference>
<keyword evidence="1" id="KW-1133">Transmembrane helix</keyword>
<evidence type="ECO:0000313" key="2">
    <source>
        <dbReference type="EMBL" id="CAG8979777.1"/>
    </source>
</evidence>
<accession>A0A9N9LWH0</accession>
<keyword evidence="3" id="KW-1185">Reference proteome</keyword>
<dbReference type="OrthoDB" id="3021074at2759"/>
<feature type="transmembrane region" description="Helical" evidence="1">
    <location>
        <begin position="107"/>
        <end position="127"/>
    </location>
</feature>
<feature type="transmembrane region" description="Helical" evidence="1">
    <location>
        <begin position="68"/>
        <end position="95"/>
    </location>
</feature>
<feature type="transmembrane region" description="Helical" evidence="1">
    <location>
        <begin position="139"/>
        <end position="158"/>
    </location>
</feature>